<keyword evidence="2" id="KW-0479">Metal-binding</keyword>
<dbReference type="InterPro" id="IPR052202">
    <property type="entry name" value="Yeast_MetPath_Reg"/>
</dbReference>
<evidence type="ECO:0000256" key="4">
    <source>
        <dbReference type="ARBA" id="ARBA00023015"/>
    </source>
</evidence>
<name>A0ABR4HAQ4_9EURO</name>
<keyword evidence="3" id="KW-0862">Zinc</keyword>
<evidence type="ECO:0000259" key="9">
    <source>
        <dbReference type="PROSITE" id="PS50048"/>
    </source>
</evidence>
<dbReference type="InterPro" id="IPR007219">
    <property type="entry name" value="XnlR_reg_dom"/>
</dbReference>
<evidence type="ECO:0000256" key="3">
    <source>
        <dbReference type="ARBA" id="ARBA00022833"/>
    </source>
</evidence>
<dbReference type="PANTHER" id="PTHR47782">
    <property type="entry name" value="ZN(II)2CYS6 TRANSCRIPTION FACTOR (EUROFUNG)-RELATED"/>
    <property type="match status" value="1"/>
</dbReference>
<dbReference type="PROSITE" id="PS50048">
    <property type="entry name" value="ZN2_CY6_FUNGAL_2"/>
    <property type="match status" value="1"/>
</dbReference>
<dbReference type="Proteomes" id="UP001610335">
    <property type="component" value="Unassembled WGS sequence"/>
</dbReference>
<evidence type="ECO:0000256" key="5">
    <source>
        <dbReference type="ARBA" id="ARBA00023125"/>
    </source>
</evidence>
<evidence type="ECO:0000256" key="2">
    <source>
        <dbReference type="ARBA" id="ARBA00022723"/>
    </source>
</evidence>
<dbReference type="CDD" id="cd00067">
    <property type="entry name" value="GAL4"/>
    <property type="match status" value="1"/>
</dbReference>
<dbReference type="SMART" id="SM00906">
    <property type="entry name" value="Fungal_trans"/>
    <property type="match status" value="1"/>
</dbReference>
<keyword evidence="11" id="KW-1185">Reference proteome</keyword>
<comment type="subcellular location">
    <subcellularLocation>
        <location evidence="1">Nucleus</location>
    </subcellularLocation>
</comment>
<dbReference type="PANTHER" id="PTHR47782:SF12">
    <property type="entry name" value="ZN(II)2CYS6 TRANSCRIPTION FACTOR (EUROFUNG)"/>
    <property type="match status" value="1"/>
</dbReference>
<organism evidence="10 11">
    <name type="scientific">Aspergillus cavernicola</name>
    <dbReference type="NCBI Taxonomy" id="176166"/>
    <lineage>
        <taxon>Eukaryota</taxon>
        <taxon>Fungi</taxon>
        <taxon>Dikarya</taxon>
        <taxon>Ascomycota</taxon>
        <taxon>Pezizomycotina</taxon>
        <taxon>Eurotiomycetes</taxon>
        <taxon>Eurotiomycetidae</taxon>
        <taxon>Eurotiales</taxon>
        <taxon>Aspergillaceae</taxon>
        <taxon>Aspergillus</taxon>
        <taxon>Aspergillus subgen. Nidulantes</taxon>
    </lineage>
</organism>
<dbReference type="InterPro" id="IPR036864">
    <property type="entry name" value="Zn2-C6_fun-type_DNA-bd_sf"/>
</dbReference>
<gene>
    <name evidence="10" type="ORF">BDW59DRAFT_178592</name>
</gene>
<evidence type="ECO:0000256" key="6">
    <source>
        <dbReference type="ARBA" id="ARBA00023163"/>
    </source>
</evidence>
<comment type="caution">
    <text evidence="10">The sequence shown here is derived from an EMBL/GenBank/DDBJ whole genome shotgun (WGS) entry which is preliminary data.</text>
</comment>
<feature type="coiled-coil region" evidence="8">
    <location>
        <begin position="40"/>
        <end position="67"/>
    </location>
</feature>
<sequence length="656" mass="74274">MQACDRCNRRKSRCSGERPSCRQCQKSKVACNYTDRARNTALLAERVAMLEKRLKDSEAEKETLAAQLGGSQTHTSSVAIDGPSRADIANEVSFLAFNAAGDRHYLGSASGVLFAHLVLPETDESTVEAYGPQIPEAFSRDKVANTHSDGGPRSVTETLPSELLTWKLFWAYLGHDHVRYPFLDPAFVHSVLEKIYTDRAFDSMSAFEWFTFEMVLSIAKLQEYKSDWQQTPPAATTHYFKATFYIKEVLRSGGLQSLQAILLLIQYRMSSPVQDTSASLWHLVGIAARMVYGLGLHREASYTMSTAPQTQEMRQLQCIRRLCFWCVFALDRVVSITLGRPLALNADDFDVDLPSLSGTTTDAAVDVAPDGESHENRDATQAQSPLRIFVHIVHHMDICGNIMRFLHGVKPIQSDVTGLTRRNHLIADLDKWRQSTADLEYLWQDSPQETSCFRCREWYELLYHNAILLAYRPSLARSDAWQDSSTLQRIFDSSRQAIRLYAYLYESRRLNYSWITLHSVFMAGLSYIYAVARHVRERREPGKFGKLLSDDLTVVQIVADTRACSNVLVAVSERWNITKRCHKVFDKLSDAVLTEAVKPSAAVNVDMDDSTTLHDGRDDLEFQNYFGDLFNSSTYPFMNDLDLQSLHGWPIASGWC</sequence>
<evidence type="ECO:0000313" key="11">
    <source>
        <dbReference type="Proteomes" id="UP001610335"/>
    </source>
</evidence>
<evidence type="ECO:0000256" key="7">
    <source>
        <dbReference type="ARBA" id="ARBA00023242"/>
    </source>
</evidence>
<dbReference type="SMART" id="SM00066">
    <property type="entry name" value="GAL4"/>
    <property type="match status" value="1"/>
</dbReference>
<dbReference type="InterPro" id="IPR001138">
    <property type="entry name" value="Zn2Cys6_DnaBD"/>
</dbReference>
<dbReference type="SUPFAM" id="SSF57701">
    <property type="entry name" value="Zn2/Cys6 DNA-binding domain"/>
    <property type="match status" value="1"/>
</dbReference>
<protein>
    <submittedName>
        <fullName evidence="10">Fungal-specific transcription factor domain-containing protein</fullName>
    </submittedName>
</protein>
<dbReference type="EMBL" id="JBFXLS010000175">
    <property type="protein sequence ID" value="KAL2812558.1"/>
    <property type="molecule type" value="Genomic_DNA"/>
</dbReference>
<reference evidence="10 11" key="1">
    <citation type="submission" date="2024-07" db="EMBL/GenBank/DDBJ databases">
        <title>Section-level genome sequencing and comparative genomics of Aspergillus sections Usti and Cavernicolus.</title>
        <authorList>
            <consortium name="Lawrence Berkeley National Laboratory"/>
            <person name="Nybo J.L."/>
            <person name="Vesth T.C."/>
            <person name="Theobald S."/>
            <person name="Frisvad J.C."/>
            <person name="Larsen T.O."/>
            <person name="Kjaerboelling I."/>
            <person name="Rothschild-Mancinelli K."/>
            <person name="Lyhne E.K."/>
            <person name="Kogle M.E."/>
            <person name="Barry K."/>
            <person name="Clum A."/>
            <person name="Na H."/>
            <person name="Ledsgaard L."/>
            <person name="Lin J."/>
            <person name="Lipzen A."/>
            <person name="Kuo A."/>
            <person name="Riley R."/>
            <person name="Mondo S."/>
            <person name="LaButti K."/>
            <person name="Haridas S."/>
            <person name="Pangalinan J."/>
            <person name="Salamov A.A."/>
            <person name="Simmons B.A."/>
            <person name="Magnuson J.K."/>
            <person name="Chen J."/>
            <person name="Drula E."/>
            <person name="Henrissat B."/>
            <person name="Wiebenga A."/>
            <person name="Lubbers R.J."/>
            <person name="Gomes A.C."/>
            <person name="Makela M.R."/>
            <person name="Stajich J."/>
            <person name="Grigoriev I.V."/>
            <person name="Mortensen U.H."/>
            <person name="De vries R.P."/>
            <person name="Baker S.E."/>
            <person name="Andersen M.R."/>
        </authorList>
    </citation>
    <scope>NUCLEOTIDE SEQUENCE [LARGE SCALE GENOMIC DNA]</scope>
    <source>
        <strain evidence="10 11">CBS 600.67</strain>
    </source>
</reference>
<feature type="domain" description="Zn(2)-C6 fungal-type" evidence="9">
    <location>
        <begin position="3"/>
        <end position="33"/>
    </location>
</feature>
<keyword evidence="5" id="KW-0238">DNA-binding</keyword>
<dbReference type="Pfam" id="PF00172">
    <property type="entry name" value="Zn_clus"/>
    <property type="match status" value="1"/>
</dbReference>
<evidence type="ECO:0000313" key="10">
    <source>
        <dbReference type="EMBL" id="KAL2812558.1"/>
    </source>
</evidence>
<keyword evidence="7" id="KW-0539">Nucleus</keyword>
<dbReference type="Gene3D" id="4.10.240.10">
    <property type="entry name" value="Zn(2)-C6 fungal-type DNA-binding domain"/>
    <property type="match status" value="1"/>
</dbReference>
<accession>A0ABR4HAQ4</accession>
<keyword evidence="8" id="KW-0175">Coiled coil</keyword>
<evidence type="ECO:0000256" key="8">
    <source>
        <dbReference type="SAM" id="Coils"/>
    </source>
</evidence>
<keyword evidence="6" id="KW-0804">Transcription</keyword>
<keyword evidence="4" id="KW-0805">Transcription regulation</keyword>
<dbReference type="CDD" id="cd12148">
    <property type="entry name" value="fungal_TF_MHR"/>
    <property type="match status" value="1"/>
</dbReference>
<evidence type="ECO:0000256" key="1">
    <source>
        <dbReference type="ARBA" id="ARBA00004123"/>
    </source>
</evidence>
<proteinExistence type="predicted"/>
<dbReference type="Pfam" id="PF04082">
    <property type="entry name" value="Fungal_trans"/>
    <property type="match status" value="1"/>
</dbReference>